<accession>A0ACB9PUV1</accession>
<organism evidence="1 2">
    <name type="scientific">Bauhinia variegata</name>
    <name type="common">Purple orchid tree</name>
    <name type="synonym">Phanera variegata</name>
    <dbReference type="NCBI Taxonomy" id="167791"/>
    <lineage>
        <taxon>Eukaryota</taxon>
        <taxon>Viridiplantae</taxon>
        <taxon>Streptophyta</taxon>
        <taxon>Embryophyta</taxon>
        <taxon>Tracheophyta</taxon>
        <taxon>Spermatophyta</taxon>
        <taxon>Magnoliopsida</taxon>
        <taxon>eudicotyledons</taxon>
        <taxon>Gunneridae</taxon>
        <taxon>Pentapetalae</taxon>
        <taxon>rosids</taxon>
        <taxon>fabids</taxon>
        <taxon>Fabales</taxon>
        <taxon>Fabaceae</taxon>
        <taxon>Cercidoideae</taxon>
        <taxon>Cercideae</taxon>
        <taxon>Bauhiniinae</taxon>
        <taxon>Bauhinia</taxon>
    </lineage>
</organism>
<sequence length="130" mass="13968">MNYIHSLAARSQNRNPNARATKEANAVGTNTVASDVGLGAGASAADTADTAIKTTIITVKSFIFSASISEIFPFRRATQTSRCLSTTQQTQASGLKHKRKTPSFSFCLGLLSEFISLPISQQLSFHYILP</sequence>
<keyword evidence="2" id="KW-1185">Reference proteome</keyword>
<reference evidence="1 2" key="1">
    <citation type="journal article" date="2022" name="DNA Res.">
        <title>Chromosomal-level genome assembly of the orchid tree Bauhinia variegata (Leguminosae; Cercidoideae) supports the allotetraploid origin hypothesis of Bauhinia.</title>
        <authorList>
            <person name="Zhong Y."/>
            <person name="Chen Y."/>
            <person name="Zheng D."/>
            <person name="Pang J."/>
            <person name="Liu Y."/>
            <person name="Luo S."/>
            <person name="Meng S."/>
            <person name="Qian L."/>
            <person name="Wei D."/>
            <person name="Dai S."/>
            <person name="Zhou R."/>
        </authorList>
    </citation>
    <scope>NUCLEOTIDE SEQUENCE [LARGE SCALE GENOMIC DNA]</scope>
    <source>
        <strain evidence="1">BV-YZ2020</strain>
    </source>
</reference>
<name>A0ACB9PUV1_BAUVA</name>
<dbReference type="Proteomes" id="UP000828941">
    <property type="component" value="Chromosome 3"/>
</dbReference>
<evidence type="ECO:0000313" key="2">
    <source>
        <dbReference type="Proteomes" id="UP000828941"/>
    </source>
</evidence>
<evidence type="ECO:0000313" key="1">
    <source>
        <dbReference type="EMBL" id="KAI4350360.1"/>
    </source>
</evidence>
<dbReference type="EMBL" id="CM039428">
    <property type="protein sequence ID" value="KAI4350360.1"/>
    <property type="molecule type" value="Genomic_DNA"/>
</dbReference>
<comment type="caution">
    <text evidence="1">The sequence shown here is derived from an EMBL/GenBank/DDBJ whole genome shotgun (WGS) entry which is preliminary data.</text>
</comment>
<protein>
    <submittedName>
        <fullName evidence="1">Uncharacterized protein</fullName>
    </submittedName>
</protein>
<gene>
    <name evidence="1" type="ORF">L6164_004822</name>
</gene>
<proteinExistence type="predicted"/>